<dbReference type="FunFam" id="2.130.10.10:FF:000871">
    <property type="entry name" value="Coronin"/>
    <property type="match status" value="1"/>
</dbReference>
<dbReference type="FunFam" id="2.130.10.10:FF:003604">
    <property type="entry name" value="Coronin"/>
    <property type="match status" value="1"/>
</dbReference>
<dbReference type="Ensembl" id="ENSSSCT00050003810.1">
    <property type="protein sequence ID" value="ENSSSCP00050001383.1"/>
    <property type="gene ID" value="ENSSSCG00050002948.1"/>
</dbReference>
<evidence type="ECO:0000256" key="2">
    <source>
        <dbReference type="ARBA" id="ARBA00022737"/>
    </source>
</evidence>
<dbReference type="InterPro" id="IPR015048">
    <property type="entry name" value="DUF1899"/>
</dbReference>
<reference evidence="8" key="1">
    <citation type="submission" date="2025-05" db="UniProtKB">
        <authorList>
            <consortium name="Ensembl"/>
        </authorList>
    </citation>
    <scope>IDENTIFICATION</scope>
</reference>
<evidence type="ECO:0000256" key="1">
    <source>
        <dbReference type="ARBA" id="ARBA00022574"/>
    </source>
</evidence>
<dbReference type="Ensembl" id="ENSSSCT00025101916.1">
    <property type="protein sequence ID" value="ENSSSCP00025045051.1"/>
    <property type="gene ID" value="ENSSSCG00025073987.1"/>
</dbReference>
<dbReference type="Gene3D" id="2.130.10.10">
    <property type="entry name" value="YVTN repeat-like/Quinoprotein amine dehydrogenase"/>
    <property type="match status" value="1"/>
</dbReference>
<dbReference type="PANTHER" id="PTHR10856">
    <property type="entry name" value="CORONIN"/>
    <property type="match status" value="1"/>
</dbReference>
<evidence type="ECO:0000256" key="6">
    <source>
        <dbReference type="SAM" id="MobiDB-lite"/>
    </source>
</evidence>
<evidence type="ECO:0000256" key="4">
    <source>
        <dbReference type="RuleBase" id="RU280818"/>
    </source>
</evidence>
<proteinExistence type="inferred from homology"/>
<keyword evidence="5" id="KW-0175">Coiled coil</keyword>
<dbReference type="InterPro" id="IPR019775">
    <property type="entry name" value="WD40_repeat_CS"/>
</dbReference>
<sequence>MSRRVVRQSKFRHVFGQAAKADQAYEDIRVSKVTWDSSFCAVNPKFLAIIVEAGGGGAFIVLPLAKTGRVDKNYPLVTGHTAPVLDIDWCPHNDNVIASASDDTTIMVWQIPDYTPMRNITEPIITLEGHSKRVGILSWHPTARNVLLSAGGDNVIIIWNVGTGEVLLSLDDIHPDVIHSVCWNSNGSLLATTCKDKTLRIIDPRKGQVVANNFEEPVALQEMDTSNGVLLPFYDPDSSIVYLCGKGDSSIRYFEITEEPPFVHYLNTFSSKEPQRGMGFMPKRGLDVSKCEIARFYKLHERKCEPIIMTVPRKSDLFQDDLYPDTPGPEPALEADEWLSGQDAEPVLISLRDGYVPPKHRELRVTKRNILDVRPPPGPRRSQSASDTPLSQQHTLETLLEEIKALREQVQAQERRITALENMLCELVDGTD</sequence>
<dbReference type="Proteomes" id="UP000694725">
    <property type="component" value="Unplaced"/>
</dbReference>
<dbReference type="Ensembl" id="ENSSSCT00040026260.1">
    <property type="protein sequence ID" value="ENSSSCP00040011111.1"/>
    <property type="gene ID" value="ENSSSCG00040019415.1"/>
</dbReference>
<feature type="coiled-coil region" evidence="5">
    <location>
        <begin position="396"/>
        <end position="423"/>
    </location>
</feature>
<protein>
    <recommendedName>
        <fullName evidence="4">Coronin</fullName>
    </recommendedName>
</protein>
<keyword evidence="1 3" id="KW-0853">WD repeat</keyword>
<dbReference type="Proteomes" id="UP000694723">
    <property type="component" value="Unplaced"/>
</dbReference>
<dbReference type="PROSITE" id="PS50082">
    <property type="entry name" value="WD_REPEATS_2"/>
    <property type="match status" value="3"/>
</dbReference>
<dbReference type="PROSITE" id="PS50294">
    <property type="entry name" value="WD_REPEATS_REGION"/>
    <property type="match status" value="2"/>
</dbReference>
<dbReference type="Ensembl" id="ENSSSCT00030077500.1">
    <property type="protein sequence ID" value="ENSSSCP00030035404.1"/>
    <property type="gene ID" value="ENSSSCG00030055593.1"/>
</dbReference>
<dbReference type="SUPFAM" id="SSF50978">
    <property type="entry name" value="WD40 repeat-like"/>
    <property type="match status" value="1"/>
</dbReference>
<feature type="repeat" description="WD" evidence="3">
    <location>
        <begin position="127"/>
        <end position="169"/>
    </location>
</feature>
<dbReference type="Proteomes" id="UP000694571">
    <property type="component" value="Unplaced"/>
</dbReference>
<evidence type="ECO:0000256" key="3">
    <source>
        <dbReference type="PROSITE-ProRule" id="PRU00221"/>
    </source>
</evidence>
<dbReference type="Ensembl" id="ENSSSCT00015108633.1">
    <property type="protein sequence ID" value="ENSSSCP00015046091.1"/>
    <property type="gene ID" value="ENSSSCG00015079921.1"/>
</dbReference>
<dbReference type="Proteomes" id="UP000694720">
    <property type="component" value="Unplaced"/>
</dbReference>
<dbReference type="Ensembl" id="ENSSSCT00035098777.1">
    <property type="protein sequence ID" value="ENSSSCP00035041765.1"/>
    <property type="gene ID" value="ENSSSCG00035072928.1"/>
</dbReference>
<dbReference type="SMART" id="SM00320">
    <property type="entry name" value="WD40"/>
    <property type="match status" value="3"/>
</dbReference>
<dbReference type="Ensembl" id="ENSSSCT00065108402.1">
    <property type="protein sequence ID" value="ENSSSCP00065048443.1"/>
    <property type="gene ID" value="ENSSSCG00065078263.1"/>
</dbReference>
<dbReference type="Proteomes" id="UP000694726">
    <property type="component" value="Unplaced"/>
</dbReference>
<dbReference type="Ensembl" id="ENSSSCT00060078817.1">
    <property type="protein sequence ID" value="ENSSSCP00060034072.1"/>
    <property type="gene ID" value="ENSSSCG00060057838.1"/>
</dbReference>
<dbReference type="Pfam" id="PF08953">
    <property type="entry name" value="DUF1899"/>
    <property type="match status" value="1"/>
</dbReference>
<dbReference type="InterPro" id="IPR015943">
    <property type="entry name" value="WD40/YVTN_repeat-like_dom_sf"/>
</dbReference>
<evidence type="ECO:0000256" key="5">
    <source>
        <dbReference type="SAM" id="Coils"/>
    </source>
</evidence>
<dbReference type="PROSITE" id="PS00678">
    <property type="entry name" value="WD_REPEATS_1"/>
    <property type="match status" value="1"/>
</dbReference>
<feature type="region of interest" description="Disordered" evidence="6">
    <location>
        <begin position="367"/>
        <end position="393"/>
    </location>
</feature>
<evidence type="ECO:0000259" key="7">
    <source>
        <dbReference type="SMART" id="SM01166"/>
    </source>
</evidence>
<dbReference type="Pfam" id="PF16300">
    <property type="entry name" value="WD40_4"/>
    <property type="match status" value="1"/>
</dbReference>
<dbReference type="SMART" id="SM01166">
    <property type="entry name" value="DUF1899"/>
    <property type="match status" value="1"/>
</dbReference>
<feature type="compositionally biased region" description="Polar residues" evidence="6">
    <location>
        <begin position="381"/>
        <end position="393"/>
    </location>
</feature>
<dbReference type="Proteomes" id="UP000694570">
    <property type="component" value="Unplaced"/>
</dbReference>
<keyword evidence="2 4" id="KW-0677">Repeat</keyword>
<dbReference type="InterPro" id="IPR001680">
    <property type="entry name" value="WD40_rpt"/>
</dbReference>
<dbReference type="AlphaFoldDB" id="A0A8D0TS28"/>
<name>A0A8D0TS28_PIG</name>
<dbReference type="InterPro" id="IPR015505">
    <property type="entry name" value="Coronin"/>
</dbReference>
<feature type="domain" description="DUF1899" evidence="7">
    <location>
        <begin position="4"/>
        <end position="68"/>
    </location>
</feature>
<dbReference type="Proteomes" id="UP000694722">
    <property type="component" value="Unplaced"/>
</dbReference>
<feature type="repeat" description="WD" evidence="3">
    <location>
        <begin position="77"/>
        <end position="119"/>
    </location>
</feature>
<dbReference type="PANTHER" id="PTHR10856:SF23">
    <property type="entry name" value="CORONIN-6"/>
    <property type="match status" value="1"/>
</dbReference>
<organism evidence="8 9">
    <name type="scientific">Sus scrofa</name>
    <name type="common">Pig</name>
    <dbReference type="NCBI Taxonomy" id="9823"/>
    <lineage>
        <taxon>Eukaryota</taxon>
        <taxon>Metazoa</taxon>
        <taxon>Chordata</taxon>
        <taxon>Craniata</taxon>
        <taxon>Vertebrata</taxon>
        <taxon>Euteleostomi</taxon>
        <taxon>Mammalia</taxon>
        <taxon>Eutheria</taxon>
        <taxon>Laurasiatheria</taxon>
        <taxon>Artiodactyla</taxon>
        <taxon>Suina</taxon>
        <taxon>Suidae</taxon>
        <taxon>Sus</taxon>
    </lineage>
</organism>
<evidence type="ECO:0000313" key="9">
    <source>
        <dbReference type="Proteomes" id="UP000694727"/>
    </source>
</evidence>
<dbReference type="SMART" id="SM01167">
    <property type="entry name" value="DUF1900"/>
    <property type="match status" value="1"/>
</dbReference>
<dbReference type="Pfam" id="PF00400">
    <property type="entry name" value="WD40"/>
    <property type="match status" value="3"/>
</dbReference>
<comment type="similarity">
    <text evidence="4">Belongs to the WD repeat coronin family.</text>
</comment>
<dbReference type="InterPro" id="IPR036322">
    <property type="entry name" value="WD40_repeat_dom_sf"/>
</dbReference>
<dbReference type="Proteomes" id="UP000694727">
    <property type="component" value="Unplaced"/>
</dbReference>
<accession>A0A8D0TS28</accession>
<evidence type="ECO:0000313" key="8">
    <source>
        <dbReference type="Ensembl" id="ENSSSCP00025045051.1"/>
    </source>
</evidence>
<feature type="repeat" description="WD" evidence="3">
    <location>
        <begin position="171"/>
        <end position="212"/>
    </location>
</feature>